<dbReference type="EMBL" id="BMYV01000002">
    <property type="protein sequence ID" value="GGX68583.1"/>
    <property type="molecule type" value="Genomic_DNA"/>
</dbReference>
<dbReference type="PANTHER" id="PTHR21174:SF0">
    <property type="entry name" value="HD PHOSPHOHYDROLASE FAMILY PROTEIN-RELATED"/>
    <property type="match status" value="1"/>
</dbReference>
<dbReference type="GO" id="GO:0016787">
    <property type="term" value="F:hydrolase activity"/>
    <property type="evidence" value="ECO:0007669"/>
    <property type="project" value="UniProtKB-KW"/>
</dbReference>
<dbReference type="SUPFAM" id="SSF109604">
    <property type="entry name" value="HD-domain/PDEase-like"/>
    <property type="match status" value="1"/>
</dbReference>
<dbReference type="PIRSF" id="PIRSF035170">
    <property type="entry name" value="HD_phosphohydro"/>
    <property type="match status" value="1"/>
</dbReference>
<sequence>MDLNVDGKTYNTLIRAHAEPHRFYHTLDHIAACLRRLDSVRDITERPDEIEMALWFHDAVYAPFSATNEEDSAEWAADWLQACGAEKPVFSRIADLILATKSHKAPEGTDGQFMLDIDLSILGTPSDIYDEFELNIRREYKRVPGFIFRKKRKAILQGFLDRDRLYNTGYFFDKLESNARINLIRTISNLG</sequence>
<keyword evidence="2" id="KW-1185">Reference proteome</keyword>
<evidence type="ECO:0000313" key="2">
    <source>
        <dbReference type="Proteomes" id="UP000600865"/>
    </source>
</evidence>
<gene>
    <name evidence="1" type="ORF">GCM10011309_17990</name>
</gene>
<comment type="caution">
    <text evidence="1">The sequence shown here is derived from an EMBL/GenBank/DDBJ whole genome shotgun (WGS) entry which is preliminary data.</text>
</comment>
<proteinExistence type="predicted"/>
<evidence type="ECO:0000313" key="1">
    <source>
        <dbReference type="EMBL" id="GGX68583.1"/>
    </source>
</evidence>
<accession>A0A918KPL7</accession>
<dbReference type="Proteomes" id="UP000600865">
    <property type="component" value="Unassembled WGS sequence"/>
</dbReference>
<dbReference type="AlphaFoldDB" id="A0A918KPL7"/>
<dbReference type="Gene3D" id="1.10.3210.10">
    <property type="entry name" value="Hypothetical protein af1432"/>
    <property type="match status" value="1"/>
</dbReference>
<protein>
    <submittedName>
        <fullName evidence="1">Metal-dependent hydrolase</fullName>
    </submittedName>
</protein>
<dbReference type="PANTHER" id="PTHR21174">
    <property type="match status" value="1"/>
</dbReference>
<organism evidence="1 2">
    <name type="scientific">Litorimonas cladophorae</name>
    <dbReference type="NCBI Taxonomy" id="1220491"/>
    <lineage>
        <taxon>Bacteria</taxon>
        <taxon>Pseudomonadati</taxon>
        <taxon>Pseudomonadota</taxon>
        <taxon>Alphaproteobacteria</taxon>
        <taxon>Maricaulales</taxon>
        <taxon>Robiginitomaculaceae</taxon>
    </lineage>
</organism>
<name>A0A918KPL7_9PROT</name>
<dbReference type="InterPro" id="IPR009218">
    <property type="entry name" value="HD_phosphohydro"/>
</dbReference>
<keyword evidence="1" id="KW-0378">Hydrolase</keyword>
<reference evidence="1 2" key="1">
    <citation type="journal article" date="2014" name="Int. J. Syst. Evol. Microbiol.">
        <title>Complete genome sequence of Corynebacterium casei LMG S-19264T (=DSM 44701T), isolated from a smear-ripened cheese.</title>
        <authorList>
            <consortium name="US DOE Joint Genome Institute (JGI-PGF)"/>
            <person name="Walter F."/>
            <person name="Albersmeier A."/>
            <person name="Kalinowski J."/>
            <person name="Ruckert C."/>
        </authorList>
    </citation>
    <scope>NUCLEOTIDE SEQUENCE [LARGE SCALE GENOMIC DNA]</scope>
    <source>
        <strain evidence="1 2">KCTC 23968</strain>
    </source>
</reference>